<name>A0AA42DNQ8_9FIRM</name>
<comment type="caution">
    <text evidence="4">The sequence shown here is derived from an EMBL/GenBank/DDBJ whole genome shotgun (WGS) entry which is preliminary data.</text>
</comment>
<keyword evidence="2 4" id="KW-0012">Acyltransferase</keyword>
<dbReference type="PANTHER" id="PTHR43420:SF31">
    <property type="entry name" value="ACETYLTRANSFERASE"/>
    <property type="match status" value="1"/>
</dbReference>
<gene>
    <name evidence="4" type="ORF">PBV87_14560</name>
</gene>
<dbReference type="PANTHER" id="PTHR43420">
    <property type="entry name" value="ACETYLTRANSFERASE"/>
    <property type="match status" value="1"/>
</dbReference>
<sequence length="293" mass="34637">MGTLQLIENYFWNKTYRKSFNDLAQATFGLDFEVWYQKRYFKGKYKSYAYAIDEEIIANVSANEMCVVINGEEKKAIQIGTVMTREDCRGNGLAARLMDHVIKVYEDQCDFIYLFANKTVLEFYPKFGFKPIMEISYRLKAEDIRKQESMIIELQSGTHFTERLIERLINNRTPISNKWGIVQDNWPLEVYCKDGFKDNLYYIKDEDIMIIAIREAKVLHLYDVLSSKPFVLDDLLERIVIQEDEEIEFHFIPELVRYIPISTRIKREDDTLFIRGLTLTESQDVLFPMTSHT</sequence>
<dbReference type="EMBL" id="JAQIFT010000053">
    <property type="protein sequence ID" value="MDA3732712.1"/>
    <property type="molecule type" value="Genomic_DNA"/>
</dbReference>
<accession>A0AA42DNQ8</accession>
<evidence type="ECO:0000256" key="1">
    <source>
        <dbReference type="ARBA" id="ARBA00022679"/>
    </source>
</evidence>
<dbReference type="Pfam" id="PF13527">
    <property type="entry name" value="Acetyltransf_9"/>
    <property type="match status" value="1"/>
</dbReference>
<dbReference type="Proteomes" id="UP001169242">
    <property type="component" value="Unassembled WGS sequence"/>
</dbReference>
<proteinExistence type="predicted"/>
<evidence type="ECO:0000256" key="2">
    <source>
        <dbReference type="ARBA" id="ARBA00023315"/>
    </source>
</evidence>
<dbReference type="CDD" id="cd04301">
    <property type="entry name" value="NAT_SF"/>
    <property type="match status" value="1"/>
</dbReference>
<evidence type="ECO:0000313" key="5">
    <source>
        <dbReference type="Proteomes" id="UP001169242"/>
    </source>
</evidence>
<dbReference type="Gene3D" id="3.40.630.30">
    <property type="match status" value="1"/>
</dbReference>
<dbReference type="SUPFAM" id="SSF55729">
    <property type="entry name" value="Acyl-CoA N-acyltransferases (Nat)"/>
    <property type="match status" value="1"/>
</dbReference>
<dbReference type="AlphaFoldDB" id="A0AA42DNQ8"/>
<evidence type="ECO:0000259" key="3">
    <source>
        <dbReference type="PROSITE" id="PS51186"/>
    </source>
</evidence>
<dbReference type="RefSeq" id="WP_271012737.1">
    <property type="nucleotide sequence ID" value="NZ_JAQIFT010000053.1"/>
</dbReference>
<dbReference type="InterPro" id="IPR016181">
    <property type="entry name" value="Acyl_CoA_acyltransferase"/>
</dbReference>
<dbReference type="InterPro" id="IPR000182">
    <property type="entry name" value="GNAT_dom"/>
</dbReference>
<evidence type="ECO:0000313" key="4">
    <source>
        <dbReference type="EMBL" id="MDA3732712.1"/>
    </source>
</evidence>
<dbReference type="InterPro" id="IPR050680">
    <property type="entry name" value="YpeA/RimI_acetyltransf"/>
</dbReference>
<reference evidence="4" key="1">
    <citation type="journal article" date="2023" name="Int. J. Syst. Evol. Microbiol.">
        <title>&lt;i&gt;Holtiella tumoricola&lt;/i&gt; gen. nov. sp. nov., isolated from a human clinical sample.</title>
        <authorList>
            <person name="Allen-Vercoe E."/>
            <person name="Daigneault M.C."/>
            <person name="Vancuren S.J."/>
            <person name="Cochrane K."/>
            <person name="O'Neal L.L."/>
            <person name="Sankaranarayanan K."/>
            <person name="Lawson P.A."/>
        </authorList>
    </citation>
    <scope>NUCLEOTIDE SEQUENCE</scope>
    <source>
        <strain evidence="4">CC70A</strain>
    </source>
</reference>
<protein>
    <submittedName>
        <fullName evidence="4">GNAT family N-acetyltransferase</fullName>
        <ecNumber evidence="4">2.3.1.-</ecNumber>
    </submittedName>
</protein>
<dbReference type="GO" id="GO:0016747">
    <property type="term" value="F:acyltransferase activity, transferring groups other than amino-acyl groups"/>
    <property type="evidence" value="ECO:0007669"/>
    <property type="project" value="InterPro"/>
</dbReference>
<organism evidence="4 5">
    <name type="scientific">Holtiella tumoricola</name>
    <dbReference type="NCBI Taxonomy" id="3018743"/>
    <lineage>
        <taxon>Bacteria</taxon>
        <taxon>Bacillati</taxon>
        <taxon>Bacillota</taxon>
        <taxon>Clostridia</taxon>
        <taxon>Lachnospirales</taxon>
        <taxon>Cellulosilyticaceae</taxon>
        <taxon>Holtiella</taxon>
    </lineage>
</organism>
<dbReference type="EC" id="2.3.1.-" evidence="4"/>
<keyword evidence="5" id="KW-1185">Reference proteome</keyword>
<feature type="domain" description="N-acetyltransferase" evidence="3">
    <location>
        <begin position="5"/>
        <end position="151"/>
    </location>
</feature>
<dbReference type="PROSITE" id="PS51186">
    <property type="entry name" value="GNAT"/>
    <property type="match status" value="1"/>
</dbReference>
<keyword evidence="1 4" id="KW-0808">Transferase</keyword>